<dbReference type="PANTHER" id="PTHR34587">
    <property type="entry name" value="VWFA DOMAIN-CONTAINING PROTEIN"/>
    <property type="match status" value="1"/>
</dbReference>
<evidence type="ECO:0000256" key="2">
    <source>
        <dbReference type="SAM" id="SignalP"/>
    </source>
</evidence>
<sequence>MRSTFVALVFASAALARPARLDRRVDAKANGEAAIALNAKFAALTANSPCTEGEDACVTGQVAQCVGGKFVLQPCAATTQCFALPLVNSAGTSITCDTQADFDARIAATGASAGAAAPPPPPASTAAAPPPPATSTAAAPPPPATTAAAAPPAVTSATDNSAAGGIQASLTLDPSVVCTNCTQNGQNPPVAGQTASDTSPNNFINFCAATISNLPITNGQQVTTGSCNPIPMGQIPAKDKMPSAKFVFPPNQGTVTANQAFNVQLALKNIQTGVFTNAAFTYFMAPQKLNAQGQIIGHTHVVIEALSALGQTTPTDPTKFVFFKGIDAPADANGIATAAVTAGVPAGSYRICSINTSANHVPAIVPIAQHGMLDDCAYFTSA</sequence>
<comment type="caution">
    <text evidence="3">The sequence shown here is derived from an EMBL/GenBank/DDBJ whole genome shotgun (WGS) entry which is preliminary data.</text>
</comment>
<name>A0AAD2HPZ3_9AGAR</name>
<dbReference type="PANTHER" id="PTHR34587:SF2">
    <property type="entry name" value="G-PROTEIN COUPLED RECEPTORS FAMILY 1 PROFILE DOMAIN-CONTAINING PROTEIN"/>
    <property type="match status" value="1"/>
</dbReference>
<feature type="compositionally biased region" description="Pro residues" evidence="1">
    <location>
        <begin position="117"/>
        <end position="144"/>
    </location>
</feature>
<gene>
    <name evidence="3" type="ORF">MYCIT1_LOCUS30164</name>
</gene>
<proteinExistence type="predicted"/>
<dbReference type="InterPro" id="IPR053216">
    <property type="entry name" value="Appressorial_penetr-assoc"/>
</dbReference>
<evidence type="ECO:0008006" key="5">
    <source>
        <dbReference type="Google" id="ProtNLM"/>
    </source>
</evidence>
<feature type="compositionally biased region" description="Low complexity" evidence="1">
    <location>
        <begin position="145"/>
        <end position="158"/>
    </location>
</feature>
<organism evidence="3 4">
    <name type="scientific">Mycena citricolor</name>
    <dbReference type="NCBI Taxonomy" id="2018698"/>
    <lineage>
        <taxon>Eukaryota</taxon>
        <taxon>Fungi</taxon>
        <taxon>Dikarya</taxon>
        <taxon>Basidiomycota</taxon>
        <taxon>Agaricomycotina</taxon>
        <taxon>Agaricomycetes</taxon>
        <taxon>Agaricomycetidae</taxon>
        <taxon>Agaricales</taxon>
        <taxon>Marasmiineae</taxon>
        <taxon>Mycenaceae</taxon>
        <taxon>Mycena</taxon>
    </lineage>
</organism>
<keyword evidence="2" id="KW-0732">Signal</keyword>
<dbReference type="AlphaFoldDB" id="A0AAD2HPZ3"/>
<keyword evidence="4" id="KW-1185">Reference proteome</keyword>
<dbReference type="EMBL" id="CAVNYO010000440">
    <property type="protein sequence ID" value="CAK5279862.1"/>
    <property type="molecule type" value="Genomic_DNA"/>
</dbReference>
<feature type="signal peptide" evidence="2">
    <location>
        <begin position="1"/>
        <end position="16"/>
    </location>
</feature>
<evidence type="ECO:0000256" key="1">
    <source>
        <dbReference type="SAM" id="MobiDB-lite"/>
    </source>
</evidence>
<feature type="chain" id="PRO_5042211581" description="Carbohydrate-binding module family 19 domain-containing protein" evidence="2">
    <location>
        <begin position="17"/>
        <end position="382"/>
    </location>
</feature>
<reference evidence="3" key="1">
    <citation type="submission" date="2023-11" db="EMBL/GenBank/DDBJ databases">
        <authorList>
            <person name="De Vega J J."/>
            <person name="De Vega J J."/>
        </authorList>
    </citation>
    <scope>NUCLEOTIDE SEQUENCE</scope>
</reference>
<protein>
    <recommendedName>
        <fullName evidence="5">Carbohydrate-binding module family 19 domain-containing protein</fullName>
    </recommendedName>
</protein>
<dbReference type="Proteomes" id="UP001295794">
    <property type="component" value="Unassembled WGS sequence"/>
</dbReference>
<accession>A0AAD2HPZ3</accession>
<evidence type="ECO:0000313" key="3">
    <source>
        <dbReference type="EMBL" id="CAK5279862.1"/>
    </source>
</evidence>
<feature type="region of interest" description="Disordered" evidence="1">
    <location>
        <begin position="112"/>
        <end position="160"/>
    </location>
</feature>
<evidence type="ECO:0000313" key="4">
    <source>
        <dbReference type="Proteomes" id="UP001295794"/>
    </source>
</evidence>